<name>A0A2M8LES1_9BACT</name>
<organism evidence="1 2">
    <name type="scientific">Candidatus Uhrbacteria bacterium CG10_big_fil_rev_8_21_14_0_10_48_11</name>
    <dbReference type="NCBI Taxonomy" id="1975037"/>
    <lineage>
        <taxon>Bacteria</taxon>
        <taxon>Candidatus Uhriibacteriota</taxon>
    </lineage>
</organism>
<accession>A0A2M8LES1</accession>
<sequence>MEPSKEAIEEFKKIYKKEYGKELDDKEAYESAYNLLNFFKLLMDIDMKDRQKSVVLKRSLTVFLSTGTIAASFATPQSTKRPAGTIGMAPNV</sequence>
<dbReference type="Proteomes" id="UP000231152">
    <property type="component" value="Unassembled WGS sequence"/>
</dbReference>
<reference evidence="1 2" key="1">
    <citation type="submission" date="2017-09" db="EMBL/GenBank/DDBJ databases">
        <title>Depth-based differentiation of microbial function through sediment-hosted aquifers and enrichment of novel symbionts in the deep terrestrial subsurface.</title>
        <authorList>
            <person name="Probst A.J."/>
            <person name="Ladd B."/>
            <person name="Jarett J.K."/>
            <person name="Geller-Mcgrath D.E."/>
            <person name="Sieber C.M."/>
            <person name="Emerson J.B."/>
            <person name="Anantharaman K."/>
            <person name="Thomas B.C."/>
            <person name="Malmstrom R."/>
            <person name="Stieglmeier M."/>
            <person name="Klingl A."/>
            <person name="Woyke T."/>
            <person name="Ryan C.M."/>
            <person name="Banfield J.F."/>
        </authorList>
    </citation>
    <scope>NUCLEOTIDE SEQUENCE [LARGE SCALE GENOMIC DNA]</scope>
    <source>
        <strain evidence="1">CG10_big_fil_rev_8_21_14_0_10_48_11</strain>
    </source>
</reference>
<dbReference type="AlphaFoldDB" id="A0A2M8LES1"/>
<gene>
    <name evidence="1" type="ORF">COV04_02220</name>
</gene>
<evidence type="ECO:0000313" key="2">
    <source>
        <dbReference type="Proteomes" id="UP000231152"/>
    </source>
</evidence>
<protein>
    <submittedName>
        <fullName evidence="1">Uncharacterized protein</fullName>
    </submittedName>
</protein>
<evidence type="ECO:0000313" key="1">
    <source>
        <dbReference type="EMBL" id="PJE75947.1"/>
    </source>
</evidence>
<comment type="caution">
    <text evidence="1">The sequence shown here is derived from an EMBL/GenBank/DDBJ whole genome shotgun (WGS) entry which is preliminary data.</text>
</comment>
<dbReference type="EMBL" id="PFET01000008">
    <property type="protein sequence ID" value="PJE75947.1"/>
    <property type="molecule type" value="Genomic_DNA"/>
</dbReference>
<proteinExistence type="predicted"/>